<evidence type="ECO:0000313" key="5">
    <source>
        <dbReference type="Proteomes" id="UP001597192"/>
    </source>
</evidence>
<dbReference type="InterPro" id="IPR005754">
    <property type="entry name" value="Sortase"/>
</dbReference>
<evidence type="ECO:0000256" key="3">
    <source>
        <dbReference type="SAM" id="Phobius"/>
    </source>
</evidence>
<accession>A0ABW4CTL8</accession>
<feature type="compositionally biased region" description="Basic and acidic residues" evidence="2">
    <location>
        <begin position="322"/>
        <end position="332"/>
    </location>
</feature>
<keyword evidence="3" id="KW-1133">Transmembrane helix</keyword>
<keyword evidence="3" id="KW-0472">Membrane</keyword>
<organism evidence="4 5">
    <name type="scientific">Lacticaseibacillus yichunensis</name>
    <dbReference type="NCBI Taxonomy" id="2486015"/>
    <lineage>
        <taxon>Bacteria</taxon>
        <taxon>Bacillati</taxon>
        <taxon>Bacillota</taxon>
        <taxon>Bacilli</taxon>
        <taxon>Lactobacillales</taxon>
        <taxon>Lactobacillaceae</taxon>
        <taxon>Lacticaseibacillus</taxon>
    </lineage>
</organism>
<keyword evidence="1" id="KW-0378">Hydrolase</keyword>
<sequence length="357" mass="40272">MPDTPTEPETLTSAAAPSTTAIPAEAQPTAQPPRKVKHHRVYYAFFTLTLLLGVFLLLLPLLFNWRETLQRQPKMREYEEAYIPPTDKTLDLINRYNAMIDAKQHNKSHENIDITQIQPDLKSPIGYINIPSIHIKNMLIYFGDSDWVLNRALGTMPWTSLPTGGKNTLAAITGHSGLANKIFFDNIRYLKKGDVFYVNAFGRNRAYQVTGHKVIAPSGKAAVQSFYVQPGKDLVALMTCTPLFINSHRLIVYGKRIPIRAAKKVVTTTRDRWSLEHIWYLTLFILILLLLIWWLIRRYRKRGLEKQKKRIAEEQAKAEEAAKAAADAKAEADATAQAPTGTPADPATSDDTPHQTE</sequence>
<dbReference type="InterPro" id="IPR042002">
    <property type="entry name" value="Sortase_C"/>
</dbReference>
<reference evidence="5" key="1">
    <citation type="journal article" date="2019" name="Int. J. Syst. Evol. Microbiol.">
        <title>The Global Catalogue of Microorganisms (GCM) 10K type strain sequencing project: providing services to taxonomists for standard genome sequencing and annotation.</title>
        <authorList>
            <consortium name="The Broad Institute Genomics Platform"/>
            <consortium name="The Broad Institute Genome Sequencing Center for Infectious Disease"/>
            <person name="Wu L."/>
            <person name="Ma J."/>
        </authorList>
    </citation>
    <scope>NUCLEOTIDE SEQUENCE [LARGE SCALE GENOMIC DNA]</scope>
    <source>
        <strain evidence="5">CCM 8947</strain>
    </source>
</reference>
<dbReference type="NCBIfam" id="TIGR01076">
    <property type="entry name" value="sortase_fam"/>
    <property type="match status" value="1"/>
</dbReference>
<gene>
    <name evidence="4" type="ORF">ACFQ47_11735</name>
</gene>
<feature type="transmembrane region" description="Helical" evidence="3">
    <location>
        <begin position="41"/>
        <end position="63"/>
    </location>
</feature>
<evidence type="ECO:0000313" key="4">
    <source>
        <dbReference type="EMBL" id="MFD1433338.1"/>
    </source>
</evidence>
<feature type="region of interest" description="Disordered" evidence="2">
    <location>
        <begin position="322"/>
        <end position="357"/>
    </location>
</feature>
<feature type="region of interest" description="Disordered" evidence="2">
    <location>
        <begin position="1"/>
        <end position="33"/>
    </location>
</feature>
<feature type="transmembrane region" description="Helical" evidence="3">
    <location>
        <begin position="278"/>
        <end position="296"/>
    </location>
</feature>
<name>A0ABW4CTL8_9LACO</name>
<dbReference type="Gene3D" id="2.40.260.10">
    <property type="entry name" value="Sortase"/>
    <property type="match status" value="1"/>
</dbReference>
<comment type="caution">
    <text evidence="4">The sequence shown here is derived from an EMBL/GenBank/DDBJ whole genome shotgun (WGS) entry which is preliminary data.</text>
</comment>
<dbReference type="SUPFAM" id="SSF63817">
    <property type="entry name" value="Sortase"/>
    <property type="match status" value="1"/>
</dbReference>
<protein>
    <submittedName>
        <fullName evidence="4">Class C sortase</fullName>
    </submittedName>
</protein>
<feature type="compositionally biased region" description="Low complexity" evidence="2">
    <location>
        <begin position="8"/>
        <end position="26"/>
    </location>
</feature>
<keyword evidence="3" id="KW-0812">Transmembrane</keyword>
<evidence type="ECO:0000256" key="1">
    <source>
        <dbReference type="ARBA" id="ARBA00022801"/>
    </source>
</evidence>
<dbReference type="NCBIfam" id="NF033745">
    <property type="entry name" value="class_C_sortase"/>
    <property type="match status" value="1"/>
</dbReference>
<dbReference type="EMBL" id="JBHTOG010000066">
    <property type="protein sequence ID" value="MFD1433338.1"/>
    <property type="molecule type" value="Genomic_DNA"/>
</dbReference>
<dbReference type="Proteomes" id="UP001597192">
    <property type="component" value="Unassembled WGS sequence"/>
</dbReference>
<proteinExistence type="predicted"/>
<evidence type="ECO:0000256" key="2">
    <source>
        <dbReference type="SAM" id="MobiDB-lite"/>
    </source>
</evidence>
<dbReference type="CDD" id="cd05827">
    <property type="entry name" value="Sortase_C"/>
    <property type="match status" value="1"/>
</dbReference>
<keyword evidence="5" id="KW-1185">Reference proteome</keyword>
<dbReference type="Pfam" id="PF04203">
    <property type="entry name" value="Sortase"/>
    <property type="match status" value="1"/>
</dbReference>
<dbReference type="InterPro" id="IPR023365">
    <property type="entry name" value="Sortase_dom-sf"/>
</dbReference>
<dbReference type="RefSeq" id="WP_225423255.1">
    <property type="nucleotide sequence ID" value="NZ_JBHTOG010000066.1"/>
</dbReference>